<reference evidence="5" key="1">
    <citation type="submission" date="2021-12" db="EMBL/GenBank/DDBJ databases">
        <title>Prjna785345.</title>
        <authorList>
            <person name="Rujirawat T."/>
            <person name="Krajaejun T."/>
        </authorList>
    </citation>
    <scope>NUCLEOTIDE SEQUENCE</scope>
    <source>
        <strain evidence="5">Pi057C3</strain>
    </source>
</reference>
<keyword evidence="2" id="KW-0489">Methyltransferase</keyword>
<dbReference type="GO" id="GO:0000049">
    <property type="term" value="F:tRNA binding"/>
    <property type="evidence" value="ECO:0007669"/>
    <property type="project" value="UniProtKB-KW"/>
</dbReference>
<dbReference type="InterPro" id="IPR001537">
    <property type="entry name" value="SpoU_MeTrfase"/>
</dbReference>
<dbReference type="AlphaFoldDB" id="A0AAD5QD39"/>
<dbReference type="PANTHER" id="PTHR43453:SF3">
    <property type="entry name" value="TRNA_RRNA METHYLTRANSFERASE SPOU TYPE DOMAIN-CONTAINING PROTEIN"/>
    <property type="match status" value="1"/>
</dbReference>
<comment type="caution">
    <text evidence="5">The sequence shown here is derived from an EMBL/GenBank/DDBJ whole genome shotgun (WGS) entry which is preliminary data.</text>
</comment>
<evidence type="ECO:0000313" key="5">
    <source>
        <dbReference type="EMBL" id="KAJ0405960.1"/>
    </source>
</evidence>
<dbReference type="GO" id="GO:0008173">
    <property type="term" value="F:RNA methyltransferase activity"/>
    <property type="evidence" value="ECO:0007669"/>
    <property type="project" value="InterPro"/>
</dbReference>
<dbReference type="Proteomes" id="UP001209570">
    <property type="component" value="Unassembled WGS sequence"/>
</dbReference>
<gene>
    <name evidence="5" type="ORF">P43SY_005526</name>
</gene>
<keyword evidence="1" id="KW-0820">tRNA-binding</keyword>
<dbReference type="SUPFAM" id="SSF75217">
    <property type="entry name" value="alpha/beta knot"/>
    <property type="match status" value="1"/>
</dbReference>
<keyword evidence="3" id="KW-0808">Transferase</keyword>
<dbReference type="PANTHER" id="PTHR43453">
    <property type="entry name" value="RRNA METHYLASE-LIKE"/>
    <property type="match status" value="1"/>
</dbReference>
<evidence type="ECO:0000259" key="4">
    <source>
        <dbReference type="Pfam" id="PF00588"/>
    </source>
</evidence>
<organism evidence="5 6">
    <name type="scientific">Pythium insidiosum</name>
    <name type="common">Pythiosis disease agent</name>
    <dbReference type="NCBI Taxonomy" id="114742"/>
    <lineage>
        <taxon>Eukaryota</taxon>
        <taxon>Sar</taxon>
        <taxon>Stramenopiles</taxon>
        <taxon>Oomycota</taxon>
        <taxon>Peronosporomycetes</taxon>
        <taxon>Pythiales</taxon>
        <taxon>Pythiaceae</taxon>
        <taxon>Pythium</taxon>
    </lineage>
</organism>
<feature type="domain" description="tRNA/rRNA methyltransferase SpoU type" evidence="4">
    <location>
        <begin position="88"/>
        <end position="230"/>
    </location>
</feature>
<sequence>MLRPRDGLVAVATLAAVLLWQNGARVYATWQGRRTRALNPLIPAQIADDDDAIDEELSRDTVPSGDTVAVPRRIRKAETVLQRRTTRIVLVIESSCDLFNQQAVLRTAECMGIQHVYIVEPAFYKDPGHRRIARQAADWLTIHRFKTTEECIRALLSDGYEIWATDLSQEAISLEDADSLEVPERLAIVMGRETDGVSQAMLAAAARRVYLPIHGFADSLNLNVATGMVLQQLFALCPEARGAMTPAERDELRAVWFRRMAKRGDDTEALIRCPPRPYGDLRRPDDHRGAWMGHKLRRRLEAKEKELKARDFGGQGSA</sequence>
<dbReference type="InterPro" id="IPR029026">
    <property type="entry name" value="tRNA_m1G_MTases_N"/>
</dbReference>
<keyword evidence="6" id="KW-1185">Reference proteome</keyword>
<protein>
    <recommendedName>
        <fullName evidence="4">tRNA/rRNA methyltransferase SpoU type domain-containing protein</fullName>
    </recommendedName>
</protein>
<keyword evidence="1" id="KW-0694">RNA-binding</keyword>
<dbReference type="InterPro" id="IPR033671">
    <property type="entry name" value="TrmH"/>
</dbReference>
<dbReference type="GO" id="GO:0002938">
    <property type="term" value="P:tRNA guanine ribose methylation"/>
    <property type="evidence" value="ECO:0007669"/>
    <property type="project" value="TreeGrafter"/>
</dbReference>
<name>A0AAD5QD39_PYTIN</name>
<dbReference type="Gene3D" id="3.40.1280.10">
    <property type="match status" value="1"/>
</dbReference>
<proteinExistence type="predicted"/>
<dbReference type="EMBL" id="JAKCXM010000038">
    <property type="protein sequence ID" value="KAJ0405960.1"/>
    <property type="molecule type" value="Genomic_DNA"/>
</dbReference>
<accession>A0AAD5QD39</accession>
<dbReference type="Pfam" id="PF00588">
    <property type="entry name" value="SpoU_methylase"/>
    <property type="match status" value="1"/>
</dbReference>
<evidence type="ECO:0000256" key="3">
    <source>
        <dbReference type="ARBA" id="ARBA00022679"/>
    </source>
</evidence>
<evidence type="ECO:0000256" key="1">
    <source>
        <dbReference type="ARBA" id="ARBA00022555"/>
    </source>
</evidence>
<dbReference type="CDD" id="cd18092">
    <property type="entry name" value="SpoU-like_TrmH"/>
    <property type="match status" value="1"/>
</dbReference>
<evidence type="ECO:0000313" key="6">
    <source>
        <dbReference type="Proteomes" id="UP001209570"/>
    </source>
</evidence>
<evidence type="ECO:0000256" key="2">
    <source>
        <dbReference type="ARBA" id="ARBA00022603"/>
    </source>
</evidence>
<dbReference type="InterPro" id="IPR029028">
    <property type="entry name" value="Alpha/beta_knot_MTases"/>
</dbReference>